<proteinExistence type="predicted"/>
<evidence type="ECO:0000256" key="1">
    <source>
        <dbReference type="SAM" id="SignalP"/>
    </source>
</evidence>
<reference evidence="2 3" key="1">
    <citation type="submission" date="2013-07" db="EMBL/GenBank/DDBJ databases">
        <title>Comparative Genomic and Metabolomic Analysis of Twelve Strains of Pseudoalteromonas luteoviolacea.</title>
        <authorList>
            <person name="Vynne N.G."/>
            <person name="Mansson M."/>
            <person name="Gram L."/>
        </authorList>
    </citation>
    <scope>NUCLEOTIDE SEQUENCE [LARGE SCALE GENOMIC DNA]</scope>
    <source>
        <strain evidence="2 3">DSM 6061</strain>
    </source>
</reference>
<keyword evidence="3" id="KW-1185">Reference proteome</keyword>
<evidence type="ECO:0000313" key="3">
    <source>
        <dbReference type="Proteomes" id="UP000076643"/>
    </source>
</evidence>
<dbReference type="AlphaFoldDB" id="A0A167D9U0"/>
<dbReference type="EMBL" id="AUYB01000002">
    <property type="protein sequence ID" value="KZN48587.1"/>
    <property type="molecule type" value="Genomic_DNA"/>
</dbReference>
<sequence>MKKIAFLLIFLSGWVRAGEWVEFAPSDLLQYELVQSNAFSFAEEGLYIRHKSAFTFANQVQCSRKEFIVITDAKLTDRALSSLLFAMSTSRTIKLYVKGCTKDYPLAVGIMVKN</sequence>
<accession>A0A167D9U0</accession>
<keyword evidence="1" id="KW-0732">Signal</keyword>
<feature type="chain" id="PRO_5007885091" evidence="1">
    <location>
        <begin position="18"/>
        <end position="114"/>
    </location>
</feature>
<comment type="caution">
    <text evidence="2">The sequence shown here is derived from an EMBL/GenBank/DDBJ whole genome shotgun (WGS) entry which is preliminary data.</text>
</comment>
<protein>
    <submittedName>
        <fullName evidence="2">Uncharacterized protein</fullName>
    </submittedName>
</protein>
<dbReference type="Proteomes" id="UP000076643">
    <property type="component" value="Unassembled WGS sequence"/>
</dbReference>
<name>A0A167D9U0_9GAMM</name>
<evidence type="ECO:0000313" key="2">
    <source>
        <dbReference type="EMBL" id="KZN48587.1"/>
    </source>
</evidence>
<organism evidence="2 3">
    <name type="scientific">Pseudoalteromonas luteoviolacea DSM 6061</name>
    <dbReference type="NCBI Taxonomy" id="1365250"/>
    <lineage>
        <taxon>Bacteria</taxon>
        <taxon>Pseudomonadati</taxon>
        <taxon>Pseudomonadota</taxon>
        <taxon>Gammaproteobacteria</taxon>
        <taxon>Alteromonadales</taxon>
        <taxon>Pseudoalteromonadaceae</taxon>
        <taxon>Pseudoalteromonas</taxon>
    </lineage>
</organism>
<feature type="signal peptide" evidence="1">
    <location>
        <begin position="1"/>
        <end position="17"/>
    </location>
</feature>
<dbReference type="PATRIC" id="fig|1365250.3.peg.59"/>
<gene>
    <name evidence="2" type="ORF">N475_06045</name>
</gene>
<dbReference type="RefSeq" id="WP_063359722.1">
    <property type="nucleotide sequence ID" value="NZ_AQHB01000041.1"/>
</dbReference>